<dbReference type="Proteomes" id="UP001165663">
    <property type="component" value="Unassembled WGS sequence"/>
</dbReference>
<feature type="region of interest" description="Disordered" evidence="1">
    <location>
        <begin position="1"/>
        <end position="24"/>
    </location>
</feature>
<name>A0A9P3Q8W9_9MYCO</name>
<dbReference type="EMBL" id="BRXE01000050">
    <property type="protein sequence ID" value="GLB84423.1"/>
    <property type="molecule type" value="Genomic_DNA"/>
</dbReference>
<dbReference type="AlphaFoldDB" id="A0A9P3Q8W9"/>
<gene>
    <name evidence="3" type="ORF">Mkiyose1413_36340</name>
    <name evidence="2" type="ORF">SRL2020028_36790</name>
</gene>
<accession>A0A9P3Q8W9</accession>
<comment type="caution">
    <text evidence="3">The sequence shown here is derived from an EMBL/GenBank/DDBJ whole genome shotgun (WGS) entry which is preliminary data.</text>
</comment>
<reference evidence="3" key="1">
    <citation type="submission" date="2022-08" db="EMBL/GenBank/DDBJ databases">
        <title>Mycobacterium kiyosense sp. nov., scotochromogenic slow-glowing species isolated from respiratory specimens.</title>
        <authorList>
            <person name="Fukano H."/>
            <person name="Kazumi Y."/>
            <person name="Sakagami N."/>
            <person name="Ato M."/>
            <person name="Mitarai S."/>
            <person name="Hoshino Y."/>
        </authorList>
    </citation>
    <scope>NUCLEOTIDE SEQUENCE</scope>
    <source>
        <strain evidence="3">1413</strain>
        <strain evidence="2">SRL2020-028</strain>
    </source>
</reference>
<keyword evidence="4" id="KW-1185">Reference proteome</keyword>
<protein>
    <submittedName>
        <fullName evidence="3">Uncharacterized protein</fullName>
    </submittedName>
</protein>
<evidence type="ECO:0000313" key="3">
    <source>
        <dbReference type="EMBL" id="GLD31751.1"/>
    </source>
</evidence>
<evidence type="ECO:0000313" key="2">
    <source>
        <dbReference type="EMBL" id="GLB84423.1"/>
    </source>
</evidence>
<dbReference type="Proteomes" id="UP001064782">
    <property type="component" value="Unassembled WGS sequence"/>
</dbReference>
<proteinExistence type="predicted"/>
<evidence type="ECO:0000313" key="4">
    <source>
        <dbReference type="Proteomes" id="UP001064782"/>
    </source>
</evidence>
<sequence>MATTLASRQHPASFASVSATGGRSDMRTTVAALRHVPTPRGWKKILQQVLNRFAAEVVVAVAPMAQVRATKRDELDRFARLADRRRDGCARKSVIVLLRNWRSTT</sequence>
<dbReference type="EMBL" id="BRZI01000030">
    <property type="protein sequence ID" value="GLD31751.1"/>
    <property type="molecule type" value="Genomic_DNA"/>
</dbReference>
<organism evidence="3 4">
    <name type="scientific">Mycobacterium kiyosense</name>
    <dbReference type="NCBI Taxonomy" id="2871094"/>
    <lineage>
        <taxon>Bacteria</taxon>
        <taxon>Bacillati</taxon>
        <taxon>Actinomycetota</taxon>
        <taxon>Actinomycetes</taxon>
        <taxon>Mycobacteriales</taxon>
        <taxon>Mycobacteriaceae</taxon>
        <taxon>Mycobacterium</taxon>
    </lineage>
</organism>
<evidence type="ECO:0000256" key="1">
    <source>
        <dbReference type="SAM" id="MobiDB-lite"/>
    </source>
</evidence>